<dbReference type="GO" id="GO:0030288">
    <property type="term" value="C:outer membrane-bounded periplasmic space"/>
    <property type="evidence" value="ECO:0007669"/>
    <property type="project" value="TreeGrafter"/>
</dbReference>
<dbReference type="InterPro" id="IPR004843">
    <property type="entry name" value="Calcineurin-like_PHP"/>
</dbReference>
<dbReference type="InterPro" id="IPR006179">
    <property type="entry name" value="5_nucleotidase/apyrase"/>
</dbReference>
<dbReference type="SUPFAM" id="SSF56300">
    <property type="entry name" value="Metallo-dependent phosphatases"/>
    <property type="match status" value="1"/>
</dbReference>
<comment type="caution">
    <text evidence="5">The sequence shown here is derived from an EMBL/GenBank/DDBJ whole genome shotgun (WGS) entry which is preliminary data.</text>
</comment>
<dbReference type="GO" id="GO:0008768">
    <property type="term" value="F:UDP-sugar diphosphatase activity"/>
    <property type="evidence" value="ECO:0007669"/>
    <property type="project" value="TreeGrafter"/>
</dbReference>
<evidence type="ECO:0000256" key="1">
    <source>
        <dbReference type="ARBA" id="ARBA00022729"/>
    </source>
</evidence>
<name>A0A3D4VAP9_9BACT</name>
<evidence type="ECO:0000259" key="4">
    <source>
        <dbReference type="Pfam" id="PF02872"/>
    </source>
</evidence>
<dbReference type="InterPro" id="IPR029052">
    <property type="entry name" value="Metallo-depent_PP-like"/>
</dbReference>
<dbReference type="PANTHER" id="PTHR11575:SF24">
    <property type="entry name" value="5'-NUCLEOTIDASE"/>
    <property type="match status" value="1"/>
</dbReference>
<proteinExistence type="predicted"/>
<keyword evidence="1 2" id="KW-0732">Signal</keyword>
<dbReference type="PANTHER" id="PTHR11575">
    <property type="entry name" value="5'-NUCLEOTIDASE-RELATED"/>
    <property type="match status" value="1"/>
</dbReference>
<protein>
    <submittedName>
        <fullName evidence="5">Bifunctional metallophosphatase/5'-nucleotidase</fullName>
    </submittedName>
</protein>
<dbReference type="PROSITE" id="PS51257">
    <property type="entry name" value="PROKAR_LIPOPROTEIN"/>
    <property type="match status" value="1"/>
</dbReference>
<dbReference type="Gene3D" id="3.90.780.10">
    <property type="entry name" value="5'-Nucleotidase, C-terminal domain"/>
    <property type="match status" value="1"/>
</dbReference>
<dbReference type="Pfam" id="PF00149">
    <property type="entry name" value="Metallophos"/>
    <property type="match status" value="1"/>
</dbReference>
<dbReference type="EMBL" id="DPIY01000010">
    <property type="protein sequence ID" value="HCT58190.1"/>
    <property type="molecule type" value="Genomic_DNA"/>
</dbReference>
<dbReference type="AlphaFoldDB" id="A0A3D4VAP9"/>
<evidence type="ECO:0000313" key="6">
    <source>
        <dbReference type="Proteomes" id="UP000264071"/>
    </source>
</evidence>
<evidence type="ECO:0000256" key="2">
    <source>
        <dbReference type="SAM" id="SignalP"/>
    </source>
</evidence>
<dbReference type="Gene3D" id="3.60.21.10">
    <property type="match status" value="1"/>
</dbReference>
<feature type="domain" description="Calcineurin-like phosphoesterase" evidence="3">
    <location>
        <begin position="45"/>
        <end position="242"/>
    </location>
</feature>
<dbReference type="Proteomes" id="UP000264071">
    <property type="component" value="Unassembled WGS sequence"/>
</dbReference>
<dbReference type="GO" id="GO:0009166">
    <property type="term" value="P:nucleotide catabolic process"/>
    <property type="evidence" value="ECO:0007669"/>
    <property type="project" value="InterPro"/>
</dbReference>
<feature type="domain" description="5'-Nucleotidase C-terminal" evidence="4">
    <location>
        <begin position="326"/>
        <end position="469"/>
    </location>
</feature>
<dbReference type="GO" id="GO:0008253">
    <property type="term" value="F:5'-nucleotidase activity"/>
    <property type="evidence" value="ECO:0007669"/>
    <property type="project" value="TreeGrafter"/>
</dbReference>
<dbReference type="SUPFAM" id="SSF55816">
    <property type="entry name" value="5'-nucleotidase (syn. UDP-sugar hydrolase), C-terminal domain"/>
    <property type="match status" value="1"/>
</dbReference>
<accession>A0A3D4VAP9</accession>
<evidence type="ECO:0000313" key="5">
    <source>
        <dbReference type="EMBL" id="HCT58190.1"/>
    </source>
</evidence>
<dbReference type="InterPro" id="IPR036907">
    <property type="entry name" value="5'-Nucleotdase_C_sf"/>
</dbReference>
<gene>
    <name evidence="5" type="ORF">DGD08_13375</name>
</gene>
<dbReference type="OMA" id="AADYNPV"/>
<reference evidence="5 6" key="1">
    <citation type="journal article" date="2018" name="Nat. Biotechnol.">
        <title>A standardized bacterial taxonomy based on genome phylogeny substantially revises the tree of life.</title>
        <authorList>
            <person name="Parks D.H."/>
            <person name="Chuvochina M."/>
            <person name="Waite D.W."/>
            <person name="Rinke C."/>
            <person name="Skarshewski A."/>
            <person name="Chaumeil P.A."/>
            <person name="Hugenholtz P."/>
        </authorList>
    </citation>
    <scope>NUCLEOTIDE SEQUENCE [LARGE SCALE GENOMIC DNA]</scope>
    <source>
        <strain evidence="5">UBA8844</strain>
    </source>
</reference>
<organism evidence="5 6">
    <name type="scientific">Gemmatimonas aurantiaca</name>
    <dbReference type="NCBI Taxonomy" id="173480"/>
    <lineage>
        <taxon>Bacteria</taxon>
        <taxon>Pseudomonadati</taxon>
        <taxon>Gemmatimonadota</taxon>
        <taxon>Gemmatimonadia</taxon>
        <taxon>Gemmatimonadales</taxon>
        <taxon>Gemmatimonadaceae</taxon>
        <taxon>Gemmatimonas</taxon>
    </lineage>
</organism>
<sequence>MSWRTMWRGAVLASVCVAVAAACRTGRGAESAGPLAAASATPTVRMLLVNDVYVTDTLRDGTGGLARVAAFRDSVERVTGSRVLFVLAGDVLSPSVLSKWYGGAQMVDGFNAARLDWAALGNHEFDGSRANLVARLGESKFRWLSGNCTESNGAAFPGVRGWDTVRVAGAKVGIFGTNIVLEYPAYVRCRNADSVTTALVDTLQQQGADLIVGLTHRLMYEDSTTLAREPRIHSILGGHDHDGKRVALGGRVVVKAVSNSRTAYLVTFTKSGTGWAVHDQEVHFVAGMPDDPVTRAAVHRWRDTLTRRIGPDRVLGIAPEPINAIDSISKRESPFGNMIVDAMRAGTNADVAIINSGALRFDDIMPAGPITRHMIEGIFLFADETRAVTFPITGARLRELIEVGIRRGGLGGGPYPQVSGVRFQFDARQPSGARVIGPLTRDDGRVIAPNDTVRLSFVTYPACRSGDGYRIPEAAAVCAEHERTPANFPRTADLVMQHLERMNGRIVMPPTGRVRRLDR</sequence>
<feature type="chain" id="PRO_5017719134" evidence="2">
    <location>
        <begin position="21"/>
        <end position="519"/>
    </location>
</feature>
<dbReference type="Pfam" id="PF02872">
    <property type="entry name" value="5_nucleotid_C"/>
    <property type="match status" value="1"/>
</dbReference>
<dbReference type="InterPro" id="IPR008334">
    <property type="entry name" value="5'-Nucleotdase_C"/>
</dbReference>
<evidence type="ECO:0000259" key="3">
    <source>
        <dbReference type="Pfam" id="PF00149"/>
    </source>
</evidence>
<feature type="signal peptide" evidence="2">
    <location>
        <begin position="1"/>
        <end position="20"/>
    </location>
</feature>